<dbReference type="Pfam" id="PF00011">
    <property type="entry name" value="HSP20"/>
    <property type="match status" value="1"/>
</dbReference>
<accession>A0ABZ2K247</accession>
<evidence type="ECO:0000259" key="3">
    <source>
        <dbReference type="PROSITE" id="PS01031"/>
    </source>
</evidence>
<evidence type="ECO:0000313" key="5">
    <source>
        <dbReference type="Proteomes" id="UP001379533"/>
    </source>
</evidence>
<name>A0ABZ2K247_9BACT</name>
<evidence type="ECO:0000313" key="4">
    <source>
        <dbReference type="EMBL" id="WXA90411.1"/>
    </source>
</evidence>
<proteinExistence type="inferred from homology"/>
<dbReference type="Proteomes" id="UP001379533">
    <property type="component" value="Chromosome"/>
</dbReference>
<dbReference type="InterPro" id="IPR031107">
    <property type="entry name" value="Small_HSP"/>
</dbReference>
<organism evidence="4 5">
    <name type="scientific">Pendulispora brunnea</name>
    <dbReference type="NCBI Taxonomy" id="2905690"/>
    <lineage>
        <taxon>Bacteria</taxon>
        <taxon>Pseudomonadati</taxon>
        <taxon>Myxococcota</taxon>
        <taxon>Myxococcia</taxon>
        <taxon>Myxococcales</taxon>
        <taxon>Sorangiineae</taxon>
        <taxon>Pendulisporaceae</taxon>
        <taxon>Pendulispora</taxon>
    </lineage>
</organism>
<dbReference type="CDD" id="cd06464">
    <property type="entry name" value="ACD_sHsps-like"/>
    <property type="match status" value="1"/>
</dbReference>
<dbReference type="PANTHER" id="PTHR11527">
    <property type="entry name" value="HEAT-SHOCK PROTEIN 20 FAMILY MEMBER"/>
    <property type="match status" value="1"/>
</dbReference>
<evidence type="ECO:0000256" key="1">
    <source>
        <dbReference type="PROSITE-ProRule" id="PRU00285"/>
    </source>
</evidence>
<keyword evidence="5" id="KW-1185">Reference proteome</keyword>
<evidence type="ECO:0000256" key="2">
    <source>
        <dbReference type="RuleBase" id="RU003616"/>
    </source>
</evidence>
<dbReference type="RefSeq" id="WP_394841023.1">
    <property type="nucleotide sequence ID" value="NZ_CP089982.1"/>
</dbReference>
<sequence length="129" mass="14061">MNTSQNLAQRPRHTTDPIQQHATVAARVDVFENKDEVLLLAEMPGATADGVNVHLDQGKLTISGRRPPLDAPGVLLAGEFQPRDYHRTFAIPQGIDGAKIAAKFVDGVLQIHLPKSETLKPRRIEVKAG</sequence>
<dbReference type="SUPFAM" id="SSF49764">
    <property type="entry name" value="HSP20-like chaperones"/>
    <property type="match status" value="1"/>
</dbReference>
<gene>
    <name evidence="4" type="ORF">LZC95_28600</name>
</gene>
<comment type="similarity">
    <text evidence="1 2">Belongs to the small heat shock protein (HSP20) family.</text>
</comment>
<protein>
    <submittedName>
        <fullName evidence="4">Hsp20/alpha crystallin family protein</fullName>
    </submittedName>
</protein>
<feature type="domain" description="SHSP" evidence="3">
    <location>
        <begin position="19"/>
        <end position="129"/>
    </location>
</feature>
<dbReference type="InterPro" id="IPR002068">
    <property type="entry name" value="A-crystallin/Hsp20_dom"/>
</dbReference>
<dbReference type="InterPro" id="IPR008978">
    <property type="entry name" value="HSP20-like_chaperone"/>
</dbReference>
<dbReference type="EMBL" id="CP089982">
    <property type="protein sequence ID" value="WXA90411.1"/>
    <property type="molecule type" value="Genomic_DNA"/>
</dbReference>
<dbReference type="PROSITE" id="PS01031">
    <property type="entry name" value="SHSP"/>
    <property type="match status" value="1"/>
</dbReference>
<reference evidence="4 5" key="1">
    <citation type="submission" date="2021-12" db="EMBL/GenBank/DDBJ databases">
        <title>Discovery of the Pendulisporaceae a myxobacterial family with distinct sporulation behavior and unique specialized metabolism.</title>
        <authorList>
            <person name="Garcia R."/>
            <person name="Popoff A."/>
            <person name="Bader C.D."/>
            <person name="Loehr J."/>
            <person name="Walesch S."/>
            <person name="Walt C."/>
            <person name="Boldt J."/>
            <person name="Bunk B."/>
            <person name="Haeckl F.J.F.P.J."/>
            <person name="Gunesch A.P."/>
            <person name="Birkelbach J."/>
            <person name="Nuebel U."/>
            <person name="Pietschmann T."/>
            <person name="Bach T."/>
            <person name="Mueller R."/>
        </authorList>
    </citation>
    <scope>NUCLEOTIDE SEQUENCE [LARGE SCALE GENOMIC DNA]</scope>
    <source>
        <strain evidence="4 5">MSr12523</strain>
    </source>
</reference>
<dbReference type="Gene3D" id="2.60.40.790">
    <property type="match status" value="1"/>
</dbReference>